<dbReference type="Pfam" id="PF07690">
    <property type="entry name" value="MFS_1"/>
    <property type="match status" value="1"/>
</dbReference>
<dbReference type="InterPro" id="IPR011701">
    <property type="entry name" value="MFS"/>
</dbReference>
<dbReference type="PROSITE" id="PS50850">
    <property type="entry name" value="MFS"/>
    <property type="match status" value="1"/>
</dbReference>
<dbReference type="CDD" id="cd17365">
    <property type="entry name" value="MFS_PcaK_like"/>
    <property type="match status" value="1"/>
</dbReference>
<organism evidence="7 8">
    <name type="scientific">Burkholderia metallica</name>
    <dbReference type="NCBI Taxonomy" id="488729"/>
    <lineage>
        <taxon>Bacteria</taxon>
        <taxon>Pseudomonadati</taxon>
        <taxon>Pseudomonadota</taxon>
        <taxon>Betaproteobacteria</taxon>
        <taxon>Burkholderiales</taxon>
        <taxon>Burkholderiaceae</taxon>
        <taxon>Burkholderia</taxon>
        <taxon>Burkholderia cepacia complex</taxon>
    </lineage>
</organism>
<evidence type="ECO:0000256" key="3">
    <source>
        <dbReference type="ARBA" id="ARBA00022989"/>
    </source>
</evidence>
<feature type="transmembrane region" description="Helical" evidence="5">
    <location>
        <begin position="349"/>
        <end position="376"/>
    </location>
</feature>
<dbReference type="InterPro" id="IPR036259">
    <property type="entry name" value="MFS_trans_sf"/>
</dbReference>
<dbReference type="PROSITE" id="PS00217">
    <property type="entry name" value="SUGAR_TRANSPORT_2"/>
    <property type="match status" value="1"/>
</dbReference>
<feature type="transmembrane region" description="Helical" evidence="5">
    <location>
        <begin position="178"/>
        <end position="199"/>
    </location>
</feature>
<feature type="transmembrane region" description="Helical" evidence="5">
    <location>
        <begin position="148"/>
        <end position="172"/>
    </location>
</feature>
<feature type="transmembrane region" description="Helical" evidence="5">
    <location>
        <begin position="322"/>
        <end position="343"/>
    </location>
</feature>
<sequence>MADTLSVDVSEWIDRHRVAPFQAAIVVLCFLIVAIDGFDTASIGFIAPVIRAEWGLSPARLAPVFGAGLAGLMAGALVFGPFGDRFGRKRLLLACVACFGIASAASASAGGLTELIAWRFVTGLGLGGAMPNAITLTSEYCPARRRSLLVTTMFCGFTIGSALGGLAAASLIEHHGWRAVLVVGGAAPLLLLPLLAWRLPESVRYLVNRRAPSARIAAMLGRIAPDPHLANATFIAPAGKPAGSPLGRLFGADLLRGTLLLWLTFFMSLLVIYLLSSWLPTLLRTTGATLQTAARVTAMFQVGGTLGAIVLGALMDRFDPHRVLACSYAAAGGFVAAIGVFAASPWGAALAVFAAGFCVSGSQVGANALSAAFYPTECRTTGVSWANGIGRGGSVVGSMAGGAMLAMGVPLPTAFAIVAAPCVIAGIAVLALGVVRAEAARRPAAQAAAVEIGRSA</sequence>
<evidence type="ECO:0000313" key="8">
    <source>
        <dbReference type="Proteomes" id="UP001171606"/>
    </source>
</evidence>
<dbReference type="Gene3D" id="1.20.1250.20">
    <property type="entry name" value="MFS general substrate transporter like domains"/>
    <property type="match status" value="1"/>
</dbReference>
<feature type="transmembrane region" description="Helical" evidence="5">
    <location>
        <begin position="296"/>
        <end position="315"/>
    </location>
</feature>
<feature type="transmembrane region" description="Helical" evidence="5">
    <location>
        <begin position="388"/>
        <end position="408"/>
    </location>
</feature>
<evidence type="ECO:0000256" key="1">
    <source>
        <dbReference type="ARBA" id="ARBA00004141"/>
    </source>
</evidence>
<feature type="transmembrane region" description="Helical" evidence="5">
    <location>
        <begin position="116"/>
        <end position="136"/>
    </location>
</feature>
<dbReference type="PANTHER" id="PTHR23508">
    <property type="entry name" value="CARBOXYLIC ACID TRANSPORTER PROTEIN HOMOLOG"/>
    <property type="match status" value="1"/>
</dbReference>
<feature type="transmembrane region" description="Helical" evidence="5">
    <location>
        <begin position="414"/>
        <end position="435"/>
    </location>
</feature>
<dbReference type="InterPro" id="IPR020846">
    <property type="entry name" value="MFS_dom"/>
</dbReference>
<feature type="domain" description="Major facilitator superfamily (MFS) profile" evidence="6">
    <location>
        <begin position="25"/>
        <end position="437"/>
    </location>
</feature>
<accession>A0ABT8P5J6</accession>
<protein>
    <submittedName>
        <fullName evidence="7">Aromatic acid/H+ symport family MFS transporter</fullName>
    </submittedName>
</protein>
<reference evidence="7" key="1">
    <citation type="submission" date="2023-07" db="EMBL/GenBank/DDBJ databases">
        <title>A collection of bacterial strains from the Burkholderia cepacia Research Laboratory and Repository.</title>
        <authorList>
            <person name="Lipuma J."/>
            <person name="Spilker T."/>
            <person name="Caverly L."/>
        </authorList>
    </citation>
    <scope>NUCLEOTIDE SEQUENCE</scope>
    <source>
        <strain evidence="7">AU42020</strain>
    </source>
</reference>
<feature type="transmembrane region" description="Helical" evidence="5">
    <location>
        <begin position="21"/>
        <end position="47"/>
    </location>
</feature>
<proteinExistence type="predicted"/>
<dbReference type="InterPro" id="IPR005829">
    <property type="entry name" value="Sugar_transporter_CS"/>
</dbReference>
<keyword evidence="4 5" id="KW-0472">Membrane</keyword>
<evidence type="ECO:0000259" key="6">
    <source>
        <dbReference type="PROSITE" id="PS50850"/>
    </source>
</evidence>
<dbReference type="SUPFAM" id="SSF103473">
    <property type="entry name" value="MFS general substrate transporter"/>
    <property type="match status" value="1"/>
</dbReference>
<evidence type="ECO:0000256" key="2">
    <source>
        <dbReference type="ARBA" id="ARBA00022692"/>
    </source>
</evidence>
<keyword evidence="3 5" id="KW-1133">Transmembrane helix</keyword>
<feature type="transmembrane region" description="Helical" evidence="5">
    <location>
        <begin position="59"/>
        <end position="79"/>
    </location>
</feature>
<evidence type="ECO:0000256" key="4">
    <source>
        <dbReference type="ARBA" id="ARBA00023136"/>
    </source>
</evidence>
<evidence type="ECO:0000256" key="5">
    <source>
        <dbReference type="SAM" id="Phobius"/>
    </source>
</evidence>
<comment type="subcellular location">
    <subcellularLocation>
        <location evidence="1">Membrane</location>
        <topology evidence="1">Multi-pass membrane protein</topology>
    </subcellularLocation>
</comment>
<feature type="transmembrane region" description="Helical" evidence="5">
    <location>
        <begin position="91"/>
        <end position="110"/>
    </location>
</feature>
<dbReference type="PANTHER" id="PTHR23508:SF10">
    <property type="entry name" value="CARBOXYLIC ACID TRANSPORTER PROTEIN HOMOLOG"/>
    <property type="match status" value="1"/>
</dbReference>
<dbReference type="EMBL" id="JAUJSQ010000001">
    <property type="protein sequence ID" value="MDN7930356.1"/>
    <property type="molecule type" value="Genomic_DNA"/>
</dbReference>
<dbReference type="RefSeq" id="WP_301754639.1">
    <property type="nucleotide sequence ID" value="NZ_JAUJSQ010000001.1"/>
</dbReference>
<keyword evidence="2 5" id="KW-0812">Transmembrane</keyword>
<gene>
    <name evidence="7" type="ORF">QZM52_03515</name>
</gene>
<keyword evidence="8" id="KW-1185">Reference proteome</keyword>
<comment type="caution">
    <text evidence="7">The sequence shown here is derived from an EMBL/GenBank/DDBJ whole genome shotgun (WGS) entry which is preliminary data.</text>
</comment>
<feature type="transmembrane region" description="Helical" evidence="5">
    <location>
        <begin position="254"/>
        <end position="276"/>
    </location>
</feature>
<dbReference type="Proteomes" id="UP001171606">
    <property type="component" value="Unassembled WGS sequence"/>
</dbReference>
<evidence type="ECO:0000313" key="7">
    <source>
        <dbReference type="EMBL" id="MDN7930356.1"/>
    </source>
</evidence>
<name>A0ABT8P5J6_9BURK</name>